<dbReference type="EMBL" id="KV427641">
    <property type="protein sequence ID" value="KZT03834.1"/>
    <property type="molecule type" value="Genomic_DNA"/>
</dbReference>
<organism evidence="1 2">
    <name type="scientific">Laetiporus sulphureus 93-53</name>
    <dbReference type="NCBI Taxonomy" id="1314785"/>
    <lineage>
        <taxon>Eukaryota</taxon>
        <taxon>Fungi</taxon>
        <taxon>Dikarya</taxon>
        <taxon>Basidiomycota</taxon>
        <taxon>Agaricomycotina</taxon>
        <taxon>Agaricomycetes</taxon>
        <taxon>Polyporales</taxon>
        <taxon>Laetiporus</taxon>
    </lineage>
</organism>
<dbReference type="OrthoDB" id="2245455at2759"/>
<reference evidence="1 2" key="1">
    <citation type="journal article" date="2016" name="Mol. Biol. Evol.">
        <title>Comparative Genomics of Early-Diverging Mushroom-Forming Fungi Provides Insights into the Origins of Lignocellulose Decay Capabilities.</title>
        <authorList>
            <person name="Nagy L.G."/>
            <person name="Riley R."/>
            <person name="Tritt A."/>
            <person name="Adam C."/>
            <person name="Daum C."/>
            <person name="Floudas D."/>
            <person name="Sun H."/>
            <person name="Yadav J.S."/>
            <person name="Pangilinan J."/>
            <person name="Larsson K.H."/>
            <person name="Matsuura K."/>
            <person name="Barry K."/>
            <person name="Labutti K."/>
            <person name="Kuo R."/>
            <person name="Ohm R.A."/>
            <person name="Bhattacharya S.S."/>
            <person name="Shirouzu T."/>
            <person name="Yoshinaga Y."/>
            <person name="Martin F.M."/>
            <person name="Grigoriev I.V."/>
            <person name="Hibbett D.S."/>
        </authorList>
    </citation>
    <scope>NUCLEOTIDE SEQUENCE [LARGE SCALE GENOMIC DNA]</scope>
    <source>
        <strain evidence="1 2">93-53</strain>
    </source>
</reference>
<evidence type="ECO:0000313" key="2">
    <source>
        <dbReference type="Proteomes" id="UP000076871"/>
    </source>
</evidence>
<sequence>MTSKAGAYITRWLHCKLTNIPEKIRVVEVLCSALDELQCWRVEYFGAGNVSSRMALGIGSIGRKEDEQWPMKLEEFASACDGVVGNSGRSWASGEGSCGKLTWQSDKLTNGKNLDSSAVYHAKAALSVPPAPLYMGFPTEVRTALEFKLRHASEFFAKVVLTFITREKAFVTTKKQLG</sequence>
<proteinExistence type="predicted"/>
<dbReference type="Proteomes" id="UP000076871">
    <property type="component" value="Unassembled WGS sequence"/>
</dbReference>
<protein>
    <submittedName>
        <fullName evidence="1">Uncharacterized protein</fullName>
    </submittedName>
</protein>
<dbReference type="GeneID" id="63827888"/>
<dbReference type="AlphaFoldDB" id="A0A165CZP7"/>
<dbReference type="InParanoid" id="A0A165CZP7"/>
<evidence type="ECO:0000313" key="1">
    <source>
        <dbReference type="EMBL" id="KZT03834.1"/>
    </source>
</evidence>
<accession>A0A165CZP7</accession>
<gene>
    <name evidence="1" type="ORF">LAESUDRAFT_738135</name>
</gene>
<dbReference type="STRING" id="1314785.A0A165CZP7"/>
<name>A0A165CZP7_9APHY</name>
<keyword evidence="2" id="KW-1185">Reference proteome</keyword>
<dbReference type="RefSeq" id="XP_040761574.1">
    <property type="nucleotide sequence ID" value="XM_040910859.1"/>
</dbReference>